<evidence type="ECO:0000256" key="4">
    <source>
        <dbReference type="ARBA" id="ARBA00022927"/>
    </source>
</evidence>
<dbReference type="InterPro" id="IPR007252">
    <property type="entry name" value="Nup84/Nup107"/>
</dbReference>
<dbReference type="GO" id="GO:0031080">
    <property type="term" value="C:nuclear pore outer ring"/>
    <property type="evidence" value="ECO:0007669"/>
    <property type="project" value="TreeGrafter"/>
</dbReference>
<dbReference type="GO" id="GO:0006406">
    <property type="term" value="P:mRNA export from nucleus"/>
    <property type="evidence" value="ECO:0007669"/>
    <property type="project" value="TreeGrafter"/>
</dbReference>
<keyword evidence="9" id="KW-1185">Reference proteome</keyword>
<dbReference type="WBParaSite" id="PSAMB.scaffold8902size5626.g31902.t1">
    <property type="protein sequence ID" value="PSAMB.scaffold8902size5626.g31902.t1"/>
    <property type="gene ID" value="PSAMB.scaffold8902size5626.g31902"/>
</dbReference>
<dbReference type="GO" id="GO:0006606">
    <property type="term" value="P:protein import into nucleus"/>
    <property type="evidence" value="ECO:0007669"/>
    <property type="project" value="TreeGrafter"/>
</dbReference>
<keyword evidence="6 8" id="KW-0906">Nuclear pore complex</keyword>
<name>A0A914XPF3_9BILA</name>
<dbReference type="GO" id="GO:0031965">
    <property type="term" value="C:nuclear membrane"/>
    <property type="evidence" value="ECO:0007669"/>
    <property type="project" value="UniProtKB-SubCell"/>
</dbReference>
<dbReference type="PANTHER" id="PTHR13003">
    <property type="entry name" value="NUP107-RELATED"/>
    <property type="match status" value="1"/>
</dbReference>
<dbReference type="GO" id="GO:0000973">
    <property type="term" value="P:post-transcriptional tethering of RNA polymerase II gene DNA at nuclear periphery"/>
    <property type="evidence" value="ECO:0007669"/>
    <property type="project" value="TreeGrafter"/>
</dbReference>
<comment type="subcellular location">
    <subcellularLocation>
        <location evidence="8">Nucleus</location>
        <location evidence="8">Nuclear pore complex</location>
    </subcellularLocation>
    <subcellularLocation>
        <location evidence="8">Nucleus membrane</location>
    </subcellularLocation>
</comment>
<reference evidence="10" key="1">
    <citation type="submission" date="2022-11" db="UniProtKB">
        <authorList>
            <consortium name="WormBaseParasite"/>
        </authorList>
    </citation>
    <scope>IDENTIFICATION</scope>
</reference>
<keyword evidence="7 8" id="KW-0539">Nucleus</keyword>
<keyword evidence="5 8" id="KW-0811">Translocation</keyword>
<evidence type="ECO:0000256" key="2">
    <source>
        <dbReference type="ARBA" id="ARBA00022448"/>
    </source>
</evidence>
<keyword evidence="2 8" id="KW-0813">Transport</keyword>
<protein>
    <recommendedName>
        <fullName evidence="8">Nuclear pore complex protein</fullName>
    </recommendedName>
</protein>
<evidence type="ECO:0000313" key="10">
    <source>
        <dbReference type="WBParaSite" id="PSAMB.scaffold8902size5626.g31902.t1"/>
    </source>
</evidence>
<evidence type="ECO:0000256" key="6">
    <source>
        <dbReference type="ARBA" id="ARBA00023132"/>
    </source>
</evidence>
<proteinExistence type="inferred from homology"/>
<dbReference type="Proteomes" id="UP000887566">
    <property type="component" value="Unplaced"/>
</dbReference>
<evidence type="ECO:0000256" key="7">
    <source>
        <dbReference type="ARBA" id="ARBA00023242"/>
    </source>
</evidence>
<dbReference type="Gene3D" id="1.10.3450.20">
    <property type="match status" value="1"/>
</dbReference>
<organism evidence="9 10">
    <name type="scientific">Plectus sambesii</name>
    <dbReference type="NCBI Taxonomy" id="2011161"/>
    <lineage>
        <taxon>Eukaryota</taxon>
        <taxon>Metazoa</taxon>
        <taxon>Ecdysozoa</taxon>
        <taxon>Nematoda</taxon>
        <taxon>Chromadorea</taxon>
        <taxon>Plectida</taxon>
        <taxon>Plectina</taxon>
        <taxon>Plectoidea</taxon>
        <taxon>Plectidae</taxon>
        <taxon>Plectus</taxon>
    </lineage>
</organism>
<evidence type="ECO:0000256" key="1">
    <source>
        <dbReference type="ARBA" id="ARBA00009510"/>
    </source>
</evidence>
<evidence type="ECO:0000256" key="5">
    <source>
        <dbReference type="ARBA" id="ARBA00023010"/>
    </source>
</evidence>
<dbReference type="Pfam" id="PF04121">
    <property type="entry name" value="Nup84_Nup100"/>
    <property type="match status" value="1"/>
</dbReference>
<dbReference type="PANTHER" id="PTHR13003:SF2">
    <property type="entry name" value="NUCLEAR PORE COMPLEX PROTEIN NUP107"/>
    <property type="match status" value="1"/>
</dbReference>
<keyword evidence="3" id="KW-0509">mRNA transport</keyword>
<accession>A0A914XPF3</accession>
<evidence type="ECO:0000256" key="8">
    <source>
        <dbReference type="RuleBase" id="RU365072"/>
    </source>
</evidence>
<comment type="subunit">
    <text evidence="8">Part of the nuclear pore complex (NPC).</text>
</comment>
<evidence type="ECO:0000313" key="9">
    <source>
        <dbReference type="Proteomes" id="UP000887566"/>
    </source>
</evidence>
<keyword evidence="4" id="KW-0653">Protein transport</keyword>
<dbReference type="AlphaFoldDB" id="A0A914XPF3"/>
<sequence>MDMSLMSTRSAGNRSRFGADGENNATMNFTTANFDLFMDENAAVKVSETLFEDFSSALMETQGSSKVFTLVANFEQLCEDMSTILSKVVERASGSDMQVEQAMSVMQQVKSERFAWRLLRQLYEDRIDRQPQDLLEGVDIQADSAPDDRSVYGLLLRTDRQFRELTLILKWCEEVAAEQLNDANTLAAFASKLVLWQNTLHNRKRGGAGCDMDPDGPLREGQSLDSYDENDDVKLISVIFSYVRCGQIQKAIDLCVHCGQSWRAALLQGKLLASDPNLTNNDGSALSKTGGNRRRPLWKSACWKASENPGLSLVERSLLAALGGRLGPLLTVCRQWDDRLWAYVTASVEYQLSSALHRLGRCPSPSDTTGIDLADFTLDSIHQELSASEDSDSDAYQQICKFIMLDDPDNAVAFMYEWLADR</sequence>
<dbReference type="GO" id="GO:0017056">
    <property type="term" value="F:structural constituent of nuclear pore"/>
    <property type="evidence" value="ECO:0007669"/>
    <property type="project" value="UniProtKB-UniRule"/>
</dbReference>
<comment type="function">
    <text evidence="8">Functions as a component of the nuclear pore complex (NPC).</text>
</comment>
<keyword evidence="8" id="KW-0472">Membrane</keyword>
<evidence type="ECO:0000256" key="3">
    <source>
        <dbReference type="ARBA" id="ARBA00022816"/>
    </source>
</evidence>
<comment type="similarity">
    <text evidence="1 8">Belongs to the nucleoporin Nup84/Nup107 family.</text>
</comment>